<evidence type="ECO:0000313" key="2">
    <source>
        <dbReference type="EMBL" id="KAJ8319953.1"/>
    </source>
</evidence>
<organism evidence="2 3">
    <name type="scientific">Tegillarca granosa</name>
    <name type="common">Malaysian cockle</name>
    <name type="synonym">Anadara granosa</name>
    <dbReference type="NCBI Taxonomy" id="220873"/>
    <lineage>
        <taxon>Eukaryota</taxon>
        <taxon>Metazoa</taxon>
        <taxon>Spiralia</taxon>
        <taxon>Lophotrochozoa</taxon>
        <taxon>Mollusca</taxon>
        <taxon>Bivalvia</taxon>
        <taxon>Autobranchia</taxon>
        <taxon>Pteriomorphia</taxon>
        <taxon>Arcoida</taxon>
        <taxon>Arcoidea</taxon>
        <taxon>Arcidae</taxon>
        <taxon>Tegillarca</taxon>
    </lineage>
</organism>
<evidence type="ECO:0008006" key="4">
    <source>
        <dbReference type="Google" id="ProtNLM"/>
    </source>
</evidence>
<accession>A0ABQ9FRQ8</accession>
<comment type="caution">
    <text evidence="2">The sequence shown here is derived from an EMBL/GenBank/DDBJ whole genome shotgun (WGS) entry which is preliminary data.</text>
</comment>
<keyword evidence="1" id="KW-0812">Transmembrane</keyword>
<dbReference type="Proteomes" id="UP001217089">
    <property type="component" value="Unassembled WGS sequence"/>
</dbReference>
<keyword evidence="1" id="KW-1133">Transmembrane helix</keyword>
<name>A0ABQ9FRQ8_TEGGR</name>
<keyword evidence="3" id="KW-1185">Reference proteome</keyword>
<gene>
    <name evidence="2" type="ORF">KUTeg_001540</name>
</gene>
<proteinExistence type="predicted"/>
<evidence type="ECO:0000256" key="1">
    <source>
        <dbReference type="SAM" id="Phobius"/>
    </source>
</evidence>
<protein>
    <recommendedName>
        <fullName evidence="4">ATP synthase F0 subunit 8</fullName>
    </recommendedName>
</protein>
<dbReference type="EMBL" id="JARBDR010000141">
    <property type="protein sequence ID" value="KAJ8319953.1"/>
    <property type="molecule type" value="Genomic_DNA"/>
</dbReference>
<reference evidence="2 3" key="1">
    <citation type="submission" date="2022-12" db="EMBL/GenBank/DDBJ databases">
        <title>Chromosome-level genome of Tegillarca granosa.</title>
        <authorList>
            <person name="Kim J."/>
        </authorList>
    </citation>
    <scope>NUCLEOTIDE SEQUENCE [LARGE SCALE GENOMIC DNA]</scope>
    <source>
        <strain evidence="2">Teg-2019</strain>
        <tissue evidence="2">Adductor muscle</tissue>
    </source>
</reference>
<evidence type="ECO:0000313" key="3">
    <source>
        <dbReference type="Proteomes" id="UP001217089"/>
    </source>
</evidence>
<keyword evidence="1" id="KW-0472">Membrane</keyword>
<sequence>MYSIVCYCLLMYIWTIYVILLNILYYTKVKDICCTYNTELLKHFENDSLLRMKIIIIMNNKIRKSMKKQSLALWLKEQSETLFFGILDSLRAVLFYKKLFLSWNNIL</sequence>
<feature type="transmembrane region" description="Helical" evidence="1">
    <location>
        <begin position="7"/>
        <end position="26"/>
    </location>
</feature>